<dbReference type="PANTHER" id="PTHR43774">
    <property type="entry name" value="PEPTIDE METHIONINE SULFOXIDE REDUCTASE"/>
    <property type="match status" value="1"/>
</dbReference>
<dbReference type="Gene3D" id="3.30.1060.10">
    <property type="entry name" value="Peptide methionine sulphoxide reductase MsrA"/>
    <property type="match status" value="1"/>
</dbReference>
<evidence type="ECO:0000259" key="6">
    <source>
        <dbReference type="Pfam" id="PF01625"/>
    </source>
</evidence>
<dbReference type="NCBIfam" id="TIGR00401">
    <property type="entry name" value="msrA"/>
    <property type="match status" value="1"/>
</dbReference>
<evidence type="ECO:0000256" key="5">
    <source>
        <dbReference type="SAM" id="SignalP"/>
    </source>
</evidence>
<dbReference type="HAMAP" id="MF_01401">
    <property type="entry name" value="MsrA"/>
    <property type="match status" value="1"/>
</dbReference>
<dbReference type="Pfam" id="PF01625">
    <property type="entry name" value="PMSR"/>
    <property type="match status" value="1"/>
</dbReference>
<dbReference type="EMBL" id="LVWA01000003">
    <property type="protein sequence ID" value="OKL41480.1"/>
    <property type="molecule type" value="Genomic_DNA"/>
</dbReference>
<organism evidence="7 8">
    <name type="scientific">Pontibacter flavimaris</name>
    <dbReference type="NCBI Taxonomy" id="1797110"/>
    <lineage>
        <taxon>Bacteria</taxon>
        <taxon>Pseudomonadati</taxon>
        <taxon>Bacteroidota</taxon>
        <taxon>Cytophagia</taxon>
        <taxon>Cytophagales</taxon>
        <taxon>Hymenobacteraceae</taxon>
        <taxon>Pontibacter</taxon>
    </lineage>
</organism>
<dbReference type="Proteomes" id="UP000186551">
    <property type="component" value="Unassembled WGS sequence"/>
</dbReference>
<evidence type="ECO:0000256" key="4">
    <source>
        <dbReference type="HAMAP-Rule" id="MF_01401"/>
    </source>
</evidence>
<evidence type="ECO:0000256" key="1">
    <source>
        <dbReference type="ARBA" id="ARBA00023002"/>
    </source>
</evidence>
<feature type="active site" evidence="4">
    <location>
        <position position="54"/>
    </location>
</feature>
<dbReference type="InterPro" id="IPR036509">
    <property type="entry name" value="Met_Sox_Rdtase_MsrA_sf"/>
</dbReference>
<keyword evidence="1 4" id="KW-0560">Oxidoreductase</keyword>
<gene>
    <name evidence="4" type="primary">msrA</name>
    <name evidence="7" type="ORF">A3841_10540</name>
</gene>
<evidence type="ECO:0000313" key="7">
    <source>
        <dbReference type="EMBL" id="OKL41480.1"/>
    </source>
</evidence>
<dbReference type="STRING" id="1797110.A3841_10540"/>
<feature type="chain" id="PRO_5012727886" description="Peptide methionine sulfoxide reductase MsrA" evidence="5">
    <location>
        <begin position="21"/>
        <end position="224"/>
    </location>
</feature>
<comment type="function">
    <text evidence="4">Has an important function as a repair enzyme for proteins that have been inactivated by oxidation. Catalyzes the reversible oxidation-reduction of methionine sulfoxide in proteins to methionine.</text>
</comment>
<comment type="catalytic activity">
    <reaction evidence="3 4">
        <text>[thioredoxin]-disulfide + L-methionine + H2O = L-methionine (S)-S-oxide + [thioredoxin]-dithiol</text>
        <dbReference type="Rhea" id="RHEA:19993"/>
        <dbReference type="Rhea" id="RHEA-COMP:10698"/>
        <dbReference type="Rhea" id="RHEA-COMP:10700"/>
        <dbReference type="ChEBI" id="CHEBI:15377"/>
        <dbReference type="ChEBI" id="CHEBI:29950"/>
        <dbReference type="ChEBI" id="CHEBI:50058"/>
        <dbReference type="ChEBI" id="CHEBI:57844"/>
        <dbReference type="ChEBI" id="CHEBI:58772"/>
        <dbReference type="EC" id="1.8.4.11"/>
    </reaction>
</comment>
<sequence length="224" mass="25796">MITRNLLFLFAALFCFIACSEANTSDRMQLTGSDALAQEEDTVGLPSAVFAGGCFWCTEAYFERLKGVKAVISGYSGGKEKKPTYRQVSSGLSDHAEAVQVYYNPSQITYQELLEVFFATHDPTTLNRQGPDVGKQYRSIVFYKTPEEKKQAEAYIKQLEEAGTYKNKIVTHVQPLDKFWIAEEYHQDYYRRNPQDPYVVSVARPKVRKFEDNYRSKLKREYIE</sequence>
<proteinExistence type="inferred from homology"/>
<reference evidence="7 8" key="1">
    <citation type="submission" date="2016-03" db="EMBL/GenBank/DDBJ databases">
        <title>Genome sequence of Pontibacter sp. nov., of the family cytophagaceae, isolated from marine sediment of the Yellow Sea, China.</title>
        <authorList>
            <person name="Zhang G."/>
            <person name="Zhang R."/>
        </authorList>
    </citation>
    <scope>NUCLEOTIDE SEQUENCE [LARGE SCALE GENOMIC DNA]</scope>
    <source>
        <strain evidence="7 8">S10-8</strain>
    </source>
</reference>
<dbReference type="RefSeq" id="WP_073850893.1">
    <property type="nucleotide sequence ID" value="NZ_LVWA01000003.1"/>
</dbReference>
<name>A0A1Q5PGX3_9BACT</name>
<dbReference type="AlphaFoldDB" id="A0A1Q5PGX3"/>
<comment type="caution">
    <text evidence="7">The sequence shown here is derived from an EMBL/GenBank/DDBJ whole genome shotgun (WGS) entry which is preliminary data.</text>
</comment>
<feature type="signal peptide" evidence="5">
    <location>
        <begin position="1"/>
        <end position="20"/>
    </location>
</feature>
<comment type="similarity">
    <text evidence="4">Belongs to the MsrA Met sulfoxide reductase family.</text>
</comment>
<accession>A0A1Q5PGX3</accession>
<dbReference type="SUPFAM" id="SSF55068">
    <property type="entry name" value="Peptide methionine sulfoxide reductase"/>
    <property type="match status" value="1"/>
</dbReference>
<evidence type="ECO:0000256" key="3">
    <source>
        <dbReference type="ARBA" id="ARBA00048782"/>
    </source>
</evidence>
<dbReference type="GO" id="GO:0008113">
    <property type="term" value="F:peptide-methionine (S)-S-oxide reductase activity"/>
    <property type="evidence" value="ECO:0007669"/>
    <property type="project" value="UniProtKB-UniRule"/>
</dbReference>
<comment type="catalytic activity">
    <reaction evidence="2 4">
        <text>L-methionyl-[protein] + [thioredoxin]-disulfide + H2O = L-methionyl-(S)-S-oxide-[protein] + [thioredoxin]-dithiol</text>
        <dbReference type="Rhea" id="RHEA:14217"/>
        <dbReference type="Rhea" id="RHEA-COMP:10698"/>
        <dbReference type="Rhea" id="RHEA-COMP:10700"/>
        <dbReference type="Rhea" id="RHEA-COMP:12313"/>
        <dbReference type="Rhea" id="RHEA-COMP:12315"/>
        <dbReference type="ChEBI" id="CHEBI:15377"/>
        <dbReference type="ChEBI" id="CHEBI:16044"/>
        <dbReference type="ChEBI" id="CHEBI:29950"/>
        <dbReference type="ChEBI" id="CHEBI:44120"/>
        <dbReference type="ChEBI" id="CHEBI:50058"/>
        <dbReference type="EC" id="1.8.4.11"/>
    </reaction>
</comment>
<dbReference type="OrthoDB" id="4174719at2"/>
<evidence type="ECO:0000313" key="8">
    <source>
        <dbReference type="Proteomes" id="UP000186551"/>
    </source>
</evidence>
<dbReference type="EC" id="1.8.4.11" evidence="4"/>
<keyword evidence="5" id="KW-0732">Signal</keyword>
<feature type="domain" description="Peptide methionine sulphoxide reductase MsrA" evidence="6">
    <location>
        <begin position="48"/>
        <end position="198"/>
    </location>
</feature>
<dbReference type="InterPro" id="IPR002569">
    <property type="entry name" value="Met_Sox_Rdtase_MsrA_dom"/>
</dbReference>
<keyword evidence="8" id="KW-1185">Reference proteome</keyword>
<evidence type="ECO:0000256" key="2">
    <source>
        <dbReference type="ARBA" id="ARBA00047806"/>
    </source>
</evidence>
<protein>
    <recommendedName>
        <fullName evidence="4">Peptide methionine sulfoxide reductase MsrA</fullName>
        <shortName evidence="4">Protein-methionine-S-oxide reductase</shortName>
        <ecNumber evidence="4">1.8.4.11</ecNumber>
    </recommendedName>
    <alternativeName>
        <fullName evidence="4">Peptide-methionine (S)-S-oxide reductase</fullName>
        <shortName evidence="4">Peptide Met(O) reductase</shortName>
    </alternativeName>
</protein>
<dbReference type="PANTHER" id="PTHR43774:SF1">
    <property type="entry name" value="PEPTIDE METHIONINE SULFOXIDE REDUCTASE MSRA 2"/>
    <property type="match status" value="1"/>
</dbReference>
<dbReference type="GO" id="GO:0033744">
    <property type="term" value="F:L-methionine:thioredoxin-disulfide S-oxidoreductase activity"/>
    <property type="evidence" value="ECO:0007669"/>
    <property type="project" value="RHEA"/>
</dbReference>